<protein>
    <submittedName>
        <fullName evidence="1">Uncharacterized protein</fullName>
    </submittedName>
</protein>
<proteinExistence type="predicted"/>
<dbReference type="EMBL" id="JANBUJ010000106">
    <property type="protein sequence ID" value="KAJ2774367.1"/>
    <property type="molecule type" value="Genomic_DNA"/>
</dbReference>
<dbReference type="Proteomes" id="UP001140234">
    <property type="component" value="Unassembled WGS sequence"/>
</dbReference>
<gene>
    <name evidence="1" type="ORF">IWQ57_000854</name>
</gene>
<keyword evidence="2" id="KW-1185">Reference proteome</keyword>
<name>A0ACC1K6H8_9FUNG</name>
<evidence type="ECO:0000313" key="2">
    <source>
        <dbReference type="Proteomes" id="UP001140234"/>
    </source>
</evidence>
<comment type="caution">
    <text evidence="1">The sequence shown here is derived from an EMBL/GenBank/DDBJ whole genome shotgun (WGS) entry which is preliminary data.</text>
</comment>
<sequence>MAWRCHGATNGELIDNLLHARIITHERVAAAMRAVDRAHFAPRNPYMDMPQSIGYGATISAPHMHGYALEYLHEHLQPGMHALDVGSGSGYLSACMASMVGAGGRVIGIDHIPELVQGSQTALERNYPEWVRDGRVQVVVGDGRQGYADGAPYDCIHVGAAAPATPTEMLAQLKAPGRMFVPVGTMSQRIIVYDKDSSGHVTEHKVMGVQYVPLTDADKQRD</sequence>
<reference evidence="1" key="1">
    <citation type="submission" date="2022-07" db="EMBL/GenBank/DDBJ databases">
        <title>Phylogenomic reconstructions and comparative analyses of Kickxellomycotina fungi.</title>
        <authorList>
            <person name="Reynolds N.K."/>
            <person name="Stajich J.E."/>
            <person name="Barry K."/>
            <person name="Grigoriev I.V."/>
            <person name="Crous P."/>
            <person name="Smith M.E."/>
        </authorList>
    </citation>
    <scope>NUCLEOTIDE SEQUENCE</scope>
    <source>
        <strain evidence="1">CBS 109366</strain>
    </source>
</reference>
<organism evidence="1 2">
    <name type="scientific">Coemansia nantahalensis</name>
    <dbReference type="NCBI Taxonomy" id="2789366"/>
    <lineage>
        <taxon>Eukaryota</taxon>
        <taxon>Fungi</taxon>
        <taxon>Fungi incertae sedis</taxon>
        <taxon>Zoopagomycota</taxon>
        <taxon>Kickxellomycotina</taxon>
        <taxon>Kickxellomycetes</taxon>
        <taxon>Kickxellales</taxon>
        <taxon>Kickxellaceae</taxon>
        <taxon>Coemansia</taxon>
    </lineage>
</organism>
<evidence type="ECO:0000313" key="1">
    <source>
        <dbReference type="EMBL" id="KAJ2774367.1"/>
    </source>
</evidence>
<accession>A0ACC1K6H8</accession>